<evidence type="ECO:0000313" key="2">
    <source>
        <dbReference type="EMBL" id="MFD1936291.1"/>
    </source>
</evidence>
<feature type="transmembrane region" description="Helical" evidence="1">
    <location>
        <begin position="155"/>
        <end position="174"/>
    </location>
</feature>
<feature type="transmembrane region" description="Helical" evidence="1">
    <location>
        <begin position="68"/>
        <end position="89"/>
    </location>
</feature>
<comment type="caution">
    <text evidence="2">The sequence shown here is derived from an EMBL/GenBank/DDBJ whole genome shotgun (WGS) entry which is preliminary data.</text>
</comment>
<sequence length="300" mass="31596">MTRWMTWTPWAALVGAVAYGAVQAYWAAGRAPAWVLGSDVMFPSWVVISLCAGVALVVAGLQVSRGRLPLVLAAYALGMSLLSASAMLLLDVVGGILPGLGIPRDPAAFLSRASCAAVGLLAGATALAWQRRRTADCLRCVGVPRLDATPRWGHIAAYAAVAGCLTRIVAQLTMGVSVPYATSPSLLVFEFGFLLAGVLLPLALVHGWGRVWPRWVLPLAGRRVPRWLVVGPGFGIAGAMLAYFGTGVGQMVGETIDGTLEEPAFMWVAVPAYVVWGLGLAVASFSYYRITRPPCTACGR</sequence>
<accession>A0ABW4T3R8</accession>
<feature type="transmembrane region" description="Helical" evidence="1">
    <location>
        <begin position="109"/>
        <end position="129"/>
    </location>
</feature>
<keyword evidence="3" id="KW-1185">Reference proteome</keyword>
<feature type="transmembrane region" description="Helical" evidence="1">
    <location>
        <begin position="226"/>
        <end position="244"/>
    </location>
</feature>
<gene>
    <name evidence="2" type="ORF">ACFSKW_32950</name>
</gene>
<proteinExistence type="predicted"/>
<protein>
    <recommendedName>
        <fullName evidence="4">DUF3995 domain-containing protein</fullName>
    </recommendedName>
</protein>
<keyword evidence="1" id="KW-1133">Transmembrane helix</keyword>
<feature type="transmembrane region" description="Helical" evidence="1">
    <location>
        <begin position="186"/>
        <end position="205"/>
    </location>
</feature>
<keyword evidence="1" id="KW-0812">Transmembrane</keyword>
<dbReference type="EMBL" id="JBHUFV010000050">
    <property type="protein sequence ID" value="MFD1936291.1"/>
    <property type="molecule type" value="Genomic_DNA"/>
</dbReference>
<reference evidence="3" key="1">
    <citation type="journal article" date="2019" name="Int. J. Syst. Evol. Microbiol.">
        <title>The Global Catalogue of Microorganisms (GCM) 10K type strain sequencing project: providing services to taxonomists for standard genome sequencing and annotation.</title>
        <authorList>
            <consortium name="The Broad Institute Genomics Platform"/>
            <consortium name="The Broad Institute Genome Sequencing Center for Infectious Disease"/>
            <person name="Wu L."/>
            <person name="Ma J."/>
        </authorList>
    </citation>
    <scope>NUCLEOTIDE SEQUENCE [LARGE SCALE GENOMIC DNA]</scope>
    <source>
        <strain evidence="3">ICMP 6774ER</strain>
    </source>
</reference>
<feature type="transmembrane region" description="Helical" evidence="1">
    <location>
        <begin position="40"/>
        <end position="61"/>
    </location>
</feature>
<organism evidence="2 3">
    <name type="scientific">Nonomuraea mangrovi</name>
    <dbReference type="NCBI Taxonomy" id="2316207"/>
    <lineage>
        <taxon>Bacteria</taxon>
        <taxon>Bacillati</taxon>
        <taxon>Actinomycetota</taxon>
        <taxon>Actinomycetes</taxon>
        <taxon>Streptosporangiales</taxon>
        <taxon>Streptosporangiaceae</taxon>
        <taxon>Nonomuraea</taxon>
    </lineage>
</organism>
<feature type="transmembrane region" description="Helical" evidence="1">
    <location>
        <begin position="264"/>
        <end position="283"/>
    </location>
</feature>
<name>A0ABW4T3R8_9ACTN</name>
<evidence type="ECO:0000256" key="1">
    <source>
        <dbReference type="SAM" id="Phobius"/>
    </source>
</evidence>
<evidence type="ECO:0008006" key="4">
    <source>
        <dbReference type="Google" id="ProtNLM"/>
    </source>
</evidence>
<keyword evidence="1" id="KW-0472">Membrane</keyword>
<evidence type="ECO:0000313" key="3">
    <source>
        <dbReference type="Proteomes" id="UP001597368"/>
    </source>
</evidence>
<dbReference type="RefSeq" id="WP_379576440.1">
    <property type="nucleotide sequence ID" value="NZ_JBHUFV010000050.1"/>
</dbReference>
<dbReference type="Proteomes" id="UP001597368">
    <property type="component" value="Unassembled WGS sequence"/>
</dbReference>